<dbReference type="InterPro" id="IPR027417">
    <property type="entry name" value="P-loop_NTPase"/>
</dbReference>
<keyword evidence="2" id="KW-0067">ATP-binding</keyword>
<dbReference type="EMBL" id="JASNGB010000112">
    <property type="protein sequence ID" value="MDL2344788.1"/>
    <property type="molecule type" value="Genomic_DNA"/>
</dbReference>
<accession>A0ABT7JI99</accession>
<evidence type="ECO:0000313" key="3">
    <source>
        <dbReference type="Proteomes" id="UP001302059"/>
    </source>
</evidence>
<evidence type="ECO:0000313" key="2">
    <source>
        <dbReference type="EMBL" id="MDL2344788.1"/>
    </source>
</evidence>
<dbReference type="Proteomes" id="UP001302059">
    <property type="component" value="Unassembled WGS sequence"/>
</dbReference>
<proteinExistence type="predicted"/>
<dbReference type="Gene3D" id="3.40.50.300">
    <property type="entry name" value="P-loop containing nucleotide triphosphate hydrolases"/>
    <property type="match status" value="1"/>
</dbReference>
<organism evidence="2 3">
    <name type="scientific">Deinococcus rhizophilus</name>
    <dbReference type="NCBI Taxonomy" id="3049544"/>
    <lineage>
        <taxon>Bacteria</taxon>
        <taxon>Thermotogati</taxon>
        <taxon>Deinococcota</taxon>
        <taxon>Deinococci</taxon>
        <taxon>Deinococcales</taxon>
        <taxon>Deinococcaceae</taxon>
        <taxon>Deinococcus</taxon>
    </lineage>
</organism>
<keyword evidence="3" id="KW-1185">Reference proteome</keyword>
<dbReference type="SUPFAM" id="SSF52540">
    <property type="entry name" value="P-loop containing nucleoside triphosphate hydrolases"/>
    <property type="match status" value="1"/>
</dbReference>
<dbReference type="InterPro" id="IPR049945">
    <property type="entry name" value="AAA_22"/>
</dbReference>
<dbReference type="GO" id="GO:0005524">
    <property type="term" value="F:ATP binding"/>
    <property type="evidence" value="ECO:0007669"/>
    <property type="project" value="UniProtKB-KW"/>
</dbReference>
<dbReference type="Pfam" id="PF13401">
    <property type="entry name" value="AAA_22"/>
    <property type="match status" value="1"/>
</dbReference>
<reference evidence="2 3" key="1">
    <citation type="submission" date="2023-05" db="EMBL/GenBank/DDBJ databases">
        <authorList>
            <person name="Gao F."/>
        </authorList>
    </citation>
    <scope>NUCLEOTIDE SEQUENCE [LARGE SCALE GENOMIC DNA]</scope>
    <source>
        <strain evidence="2 3">MIMF12</strain>
    </source>
</reference>
<comment type="caution">
    <text evidence="2">The sequence shown here is derived from an EMBL/GenBank/DDBJ whole genome shotgun (WGS) entry which is preliminary data.</text>
</comment>
<protein>
    <submittedName>
        <fullName evidence="2">ATP-binding protein</fullName>
    </submittedName>
</protein>
<gene>
    <name evidence="2" type="ORF">QOL99_11590</name>
</gene>
<keyword evidence="2" id="KW-0547">Nucleotide-binding</keyword>
<sequence length="355" mass="39798">MAGILLPFQTASADDQNIYTYEGWRAYVDAPTLEPPPRMTRAAYEALSTHVRAEYDEARRLYIMRFGPLNTPDMQVVKLAIKEQLEANIRAPRHQVKVGLVVDGHANLGKTTIAKAVGRQFERRVRGPGTVPDPRAHDEFVPVVHVTLQRDTTPKGLAQAICDYLHVPHRRDTTEPVLVRAIYRAVERHRILLFVVDDIHFLQARSRGGQETSNFMKSLMTITGATFVYVGVDVEQMGVLQEHGTPTLASSQTASRFIHLPVRPMEKGSEAWRRLLRAVEGHLPLLDHEAGTLERCADLLYSRTGGSVGPLMNLLRTTALRAVGGEERLDHRALRAARMDYRSTMEGNLEDGDAW</sequence>
<name>A0ABT7JI99_9DEIO</name>
<feature type="domain" description="ORC1/DEAH AAA+ ATPase" evidence="1">
    <location>
        <begin position="100"/>
        <end position="231"/>
    </location>
</feature>
<evidence type="ECO:0000259" key="1">
    <source>
        <dbReference type="Pfam" id="PF13401"/>
    </source>
</evidence>
<dbReference type="RefSeq" id="WP_285524013.1">
    <property type="nucleotide sequence ID" value="NZ_JASNGB010000112.1"/>
</dbReference>